<feature type="compositionally biased region" description="Low complexity" evidence="1">
    <location>
        <begin position="270"/>
        <end position="280"/>
    </location>
</feature>
<dbReference type="EMBL" id="MU070178">
    <property type="protein sequence ID" value="KAF5829304.1"/>
    <property type="molecule type" value="Genomic_DNA"/>
</dbReference>
<reference evidence="2" key="1">
    <citation type="submission" date="2017-08" db="EMBL/GenBank/DDBJ databases">
        <authorList>
            <person name="Polle J.E."/>
            <person name="Barry K."/>
            <person name="Cushman J."/>
            <person name="Schmutz J."/>
            <person name="Tran D."/>
            <person name="Hathwaick L.T."/>
            <person name="Yim W.C."/>
            <person name="Jenkins J."/>
            <person name="Mckie-Krisberg Z.M."/>
            <person name="Prochnik S."/>
            <person name="Lindquist E."/>
            <person name="Dockter R.B."/>
            <person name="Adam C."/>
            <person name="Molina H."/>
            <person name="Bunkerborg J."/>
            <person name="Jin E."/>
            <person name="Buchheim M."/>
            <person name="Magnuson J."/>
        </authorList>
    </citation>
    <scope>NUCLEOTIDE SEQUENCE</scope>
    <source>
        <strain evidence="2">CCAP 19/18</strain>
    </source>
</reference>
<name>A0ABQ7G3W6_DUNSA</name>
<feature type="compositionally biased region" description="Low complexity" evidence="1">
    <location>
        <begin position="300"/>
        <end position="310"/>
    </location>
</feature>
<proteinExistence type="predicted"/>
<feature type="compositionally biased region" description="Low complexity" evidence="1">
    <location>
        <begin position="338"/>
        <end position="347"/>
    </location>
</feature>
<evidence type="ECO:0000313" key="2">
    <source>
        <dbReference type="EMBL" id="KAF5829304.1"/>
    </source>
</evidence>
<evidence type="ECO:0000313" key="3">
    <source>
        <dbReference type="Proteomes" id="UP000815325"/>
    </source>
</evidence>
<evidence type="ECO:0000256" key="1">
    <source>
        <dbReference type="SAM" id="MobiDB-lite"/>
    </source>
</evidence>
<sequence length="611" mass="67358">MVRMPQVVMSACFAPVYVLHCKSRMFVSDCNVSMFCTHLCSALQNTHHTCRQQASHIMHRVAALAELLGPYTAHVALSHVPTYVLRLQLSRIQENVASLNSELGAFLEQNTALVAKRSYKPRECHASILSANEEELHGRSLGLLAKCTDLADAPPPEHAAWPVMELDVGLRQQRQHLLPLTLEFINKRPDFFYRSLATEPLFGKGWLARRMQVLERILGLPQPIVWGIVRTLPWVLTVTDEHVANIVRVLQHWVASCAWPLALQPANGGSSSSSSSSSSRSECDQHTQPTTGDHQIWPPGSAASFAGSSSSEHDQNIWPTTGDHQSWPPGTAANDAGSSSSSSSSSSSEHDQNMWLTTVDHQSCPPGAPKWGVPGRPRPHTLPKKVKVQCGKMQGHLLTDTAVLNKTPCRLSIDVGFVRVVDGKEIGEQMSGSEFEQLAGYRTRKWRRNIKVWVQDDGPWVKKEVGPWLQEHAACWGFDLSADSSLCEPRRPLKAQRDEEHILSCPSVAGSNSQSQHQAAAEWDSQWGLAHTAGPPLGAPRHRCKALKKAREFEQLNLSTQPLRMDVGIAKTADLPPDEACFRAAAKFAGTMIAWRPLLLKFSAPVLWVGG</sequence>
<accession>A0ABQ7G3W6</accession>
<dbReference type="Proteomes" id="UP000815325">
    <property type="component" value="Unassembled WGS sequence"/>
</dbReference>
<feature type="region of interest" description="Disordered" evidence="1">
    <location>
        <begin position="268"/>
        <end position="352"/>
    </location>
</feature>
<comment type="caution">
    <text evidence="2">The sequence shown here is derived from an EMBL/GenBank/DDBJ whole genome shotgun (WGS) entry which is preliminary data.</text>
</comment>
<organism evidence="2 3">
    <name type="scientific">Dunaliella salina</name>
    <name type="common">Green alga</name>
    <name type="synonym">Protococcus salinus</name>
    <dbReference type="NCBI Taxonomy" id="3046"/>
    <lineage>
        <taxon>Eukaryota</taxon>
        <taxon>Viridiplantae</taxon>
        <taxon>Chlorophyta</taxon>
        <taxon>core chlorophytes</taxon>
        <taxon>Chlorophyceae</taxon>
        <taxon>CS clade</taxon>
        <taxon>Chlamydomonadales</taxon>
        <taxon>Dunaliellaceae</taxon>
        <taxon>Dunaliella</taxon>
    </lineage>
</organism>
<protein>
    <submittedName>
        <fullName evidence="2">Uncharacterized protein</fullName>
    </submittedName>
</protein>
<keyword evidence="3" id="KW-1185">Reference proteome</keyword>
<gene>
    <name evidence="2" type="ORF">DUNSADRAFT_16284</name>
</gene>